<dbReference type="Gene3D" id="1.10.486.10">
    <property type="entry name" value="PCRA, domain 4"/>
    <property type="match status" value="1"/>
</dbReference>
<proteinExistence type="inferred from homology"/>
<dbReference type="GO" id="GO:0003677">
    <property type="term" value="F:DNA binding"/>
    <property type="evidence" value="ECO:0007669"/>
    <property type="project" value="UniProtKB-KW"/>
</dbReference>
<dbReference type="Pfam" id="PF00580">
    <property type="entry name" value="UvrD-helicase"/>
    <property type="match status" value="1"/>
</dbReference>
<comment type="catalytic activity">
    <reaction evidence="14">
        <text>ATP + H2O = ADP + phosphate + H(+)</text>
        <dbReference type="Rhea" id="RHEA:13065"/>
        <dbReference type="ChEBI" id="CHEBI:15377"/>
        <dbReference type="ChEBI" id="CHEBI:15378"/>
        <dbReference type="ChEBI" id="CHEBI:30616"/>
        <dbReference type="ChEBI" id="CHEBI:43474"/>
        <dbReference type="ChEBI" id="CHEBI:456216"/>
        <dbReference type="EC" id="5.6.2.4"/>
    </reaction>
</comment>
<evidence type="ECO:0000256" key="15">
    <source>
        <dbReference type="PROSITE-ProRule" id="PRU00560"/>
    </source>
</evidence>
<comment type="similarity">
    <text evidence="1">Belongs to the helicase family. UvrD subfamily.</text>
</comment>
<gene>
    <name evidence="17" type="ORF">UR64_C0003G0027</name>
</gene>
<dbReference type="InterPro" id="IPR038726">
    <property type="entry name" value="PDDEXK_AddAB-type"/>
</dbReference>
<dbReference type="GO" id="GO:0000725">
    <property type="term" value="P:recombinational repair"/>
    <property type="evidence" value="ECO:0007669"/>
    <property type="project" value="TreeGrafter"/>
</dbReference>
<keyword evidence="8 15" id="KW-0067">ATP-binding</keyword>
<evidence type="ECO:0000256" key="9">
    <source>
        <dbReference type="ARBA" id="ARBA00023125"/>
    </source>
</evidence>
<comment type="caution">
    <text evidence="17">The sequence shown here is derived from an EMBL/GenBank/DDBJ whole genome shotgun (WGS) entry which is preliminary data.</text>
</comment>
<keyword evidence="5 15" id="KW-0378">Hydrolase</keyword>
<dbReference type="CDD" id="cd17932">
    <property type="entry name" value="DEXQc_UvrD"/>
    <property type="match status" value="1"/>
</dbReference>
<name>A0A0G0BBM8_9BACT</name>
<keyword evidence="10" id="KW-0234">DNA repair</keyword>
<feature type="binding site" evidence="15">
    <location>
        <begin position="30"/>
        <end position="37"/>
    </location>
    <ligand>
        <name>ATP</name>
        <dbReference type="ChEBI" id="CHEBI:30616"/>
    </ligand>
</feature>
<evidence type="ECO:0000256" key="14">
    <source>
        <dbReference type="ARBA" id="ARBA00048988"/>
    </source>
</evidence>
<dbReference type="InterPro" id="IPR000212">
    <property type="entry name" value="DNA_helicase_UvrD/REP"/>
</dbReference>
<reference evidence="17 18" key="1">
    <citation type="journal article" date="2015" name="Nature">
        <title>rRNA introns, odd ribosomes, and small enigmatic genomes across a large radiation of phyla.</title>
        <authorList>
            <person name="Brown C.T."/>
            <person name="Hug L.A."/>
            <person name="Thomas B.C."/>
            <person name="Sharon I."/>
            <person name="Castelle C.J."/>
            <person name="Singh A."/>
            <person name="Wilkins M.J."/>
            <person name="Williams K.H."/>
            <person name="Banfield J.F."/>
        </authorList>
    </citation>
    <scope>NUCLEOTIDE SEQUENCE [LARGE SCALE GENOMIC DNA]</scope>
</reference>
<dbReference type="Pfam" id="PF13361">
    <property type="entry name" value="UvrD_C"/>
    <property type="match status" value="1"/>
</dbReference>
<dbReference type="InterPro" id="IPR011604">
    <property type="entry name" value="PDDEXK-like_dom_sf"/>
</dbReference>
<evidence type="ECO:0000256" key="1">
    <source>
        <dbReference type="ARBA" id="ARBA00009922"/>
    </source>
</evidence>
<evidence type="ECO:0000256" key="3">
    <source>
        <dbReference type="ARBA" id="ARBA00022741"/>
    </source>
</evidence>
<accession>A0A0G0BBM8</accession>
<evidence type="ECO:0000259" key="16">
    <source>
        <dbReference type="PROSITE" id="PS51198"/>
    </source>
</evidence>
<dbReference type="Proteomes" id="UP000034952">
    <property type="component" value="Unassembled WGS sequence"/>
</dbReference>
<dbReference type="Gene3D" id="1.10.10.160">
    <property type="match status" value="1"/>
</dbReference>
<dbReference type="PROSITE" id="PS51198">
    <property type="entry name" value="UVRD_HELICASE_ATP_BIND"/>
    <property type="match status" value="1"/>
</dbReference>
<dbReference type="Pfam" id="PF12705">
    <property type="entry name" value="PDDEXK_1"/>
    <property type="match status" value="1"/>
</dbReference>
<dbReference type="InterPro" id="IPR014017">
    <property type="entry name" value="DNA_helicase_UvrD-like_C"/>
</dbReference>
<dbReference type="Gene3D" id="3.90.320.10">
    <property type="match status" value="1"/>
</dbReference>
<dbReference type="GO" id="GO:0043138">
    <property type="term" value="F:3'-5' DNA helicase activity"/>
    <property type="evidence" value="ECO:0007669"/>
    <property type="project" value="UniProtKB-EC"/>
</dbReference>
<evidence type="ECO:0000256" key="11">
    <source>
        <dbReference type="ARBA" id="ARBA00023235"/>
    </source>
</evidence>
<evidence type="ECO:0000313" key="17">
    <source>
        <dbReference type="EMBL" id="KKP66734.1"/>
    </source>
</evidence>
<keyword evidence="3 15" id="KW-0547">Nucleotide-binding</keyword>
<sequence>MSDFEEAYKSLNKEQRDAVDTIDGPVMVVAGPGTGKTQILALRIGNILKRTDTSPDSILCLTFTNSGVSAMRERLEKYIGSRGREVSISTFHSFTIKLVEKYYELLDFKQIPKLLDDDEAVFLVDEILNDNEWEHISPLSNRAMYFGDLKHLVSILKRERITAEVFLSYIDADIEDLKKSPDSISSRGESKGELKKEVLKKIESLERTKEVVEFYRIYEEKKKENSLMDYDDVLEYAVSLVENFSDVRDEIRENYLYVLVDEHQDSSGVQNSFLKAVWQETERPNIFVVGDDRQLIYGFSGANISYFEEFAHIFGKPKLIVLTENYRSTAPILSIADDLLQSSVAKEKLNSNKKGGDKINLGEYFYPRDEIIGAGIYFKDKINQGIDPNECALLMPRNYHVRTAIDILSNMGLSVSEGKNLSLFSQTESDYFIRVLGVIMDPYDSLLLAQTLLDKTSGIEPISAHMYLRNNKPDKLSIESLINSKEENLFSESNPIYIWGSKLENWINKLQGEKLSNIVNILGNELLVNTSESNTELLNRVEVVRSFIHLAIMFEEKNKKADLKTFLEYLNRLDSYNTNIELTKFGGDDGIKVMTLHRSKGLEYEAVWIAHMNEEVLMSEKKGGFTLPEKIKEHMNQRSIEEAKRELYVAITRAKSYCNLSYSKENYNGGDMELVSILSDLKDIHFEKKTASENEARMLSLGAEIYTSFNKREYKGEIIDEVKELVKKNYGDLKVSVSMLNNFFECPWKWYFRSFLRLPETKPVYLSLGTVVHGVIEYILKEEKLPSGADIKDKILRDLKKEGVEDKNDLNKLFKKADEAVSGWVKNYYKHISKNHKSERSVSFKDKNFPNLLMYGKIDLTEYEDSGNIVVTDFKTGSSKTKNIIEKINEEGRLSDLMRQLAMYTYLLEGDEKNMKVSNSRLLFLEEDITNKNSLYETFIGEEKIDLLKKDIKDYDSLLSNGEWIRNECHFKPFGSGSMECEYCKLAKRLFSSGATKI</sequence>
<dbReference type="GO" id="GO:0004527">
    <property type="term" value="F:exonuclease activity"/>
    <property type="evidence" value="ECO:0007669"/>
    <property type="project" value="UniProtKB-KW"/>
</dbReference>
<keyword evidence="7" id="KW-0269">Exonuclease</keyword>
<dbReference type="AlphaFoldDB" id="A0A0G0BBM8"/>
<comment type="catalytic activity">
    <reaction evidence="12">
        <text>Couples ATP hydrolysis with the unwinding of duplex DNA by translocating in the 3'-5' direction.</text>
        <dbReference type="EC" id="5.6.2.4"/>
    </reaction>
</comment>
<dbReference type="InterPro" id="IPR013986">
    <property type="entry name" value="DExx_box_DNA_helicase_dom_sf"/>
</dbReference>
<evidence type="ECO:0000256" key="4">
    <source>
        <dbReference type="ARBA" id="ARBA00022763"/>
    </source>
</evidence>
<evidence type="ECO:0000313" key="18">
    <source>
        <dbReference type="Proteomes" id="UP000034952"/>
    </source>
</evidence>
<evidence type="ECO:0000256" key="6">
    <source>
        <dbReference type="ARBA" id="ARBA00022806"/>
    </source>
</evidence>
<evidence type="ECO:0000256" key="8">
    <source>
        <dbReference type="ARBA" id="ARBA00022840"/>
    </source>
</evidence>
<dbReference type="InterPro" id="IPR014016">
    <property type="entry name" value="UvrD-like_ATP-bd"/>
</dbReference>
<evidence type="ECO:0000256" key="2">
    <source>
        <dbReference type="ARBA" id="ARBA00022722"/>
    </source>
</evidence>
<dbReference type="GO" id="GO:0005524">
    <property type="term" value="F:ATP binding"/>
    <property type="evidence" value="ECO:0007669"/>
    <property type="project" value="UniProtKB-UniRule"/>
</dbReference>
<dbReference type="Gene3D" id="3.40.50.300">
    <property type="entry name" value="P-loop containing nucleotide triphosphate hydrolases"/>
    <property type="match status" value="2"/>
</dbReference>
<dbReference type="PANTHER" id="PTHR11070">
    <property type="entry name" value="UVRD / RECB / PCRA DNA HELICASE FAMILY MEMBER"/>
    <property type="match status" value="1"/>
</dbReference>
<evidence type="ECO:0000256" key="12">
    <source>
        <dbReference type="ARBA" id="ARBA00034617"/>
    </source>
</evidence>
<feature type="domain" description="UvrD-like helicase ATP-binding" evidence="16">
    <location>
        <begin position="9"/>
        <end position="329"/>
    </location>
</feature>
<evidence type="ECO:0000256" key="13">
    <source>
        <dbReference type="ARBA" id="ARBA00034808"/>
    </source>
</evidence>
<keyword evidence="9" id="KW-0238">DNA-binding</keyword>
<keyword evidence="11" id="KW-0413">Isomerase</keyword>
<protein>
    <recommendedName>
        <fullName evidence="13">DNA 3'-5' helicase</fullName>
        <ecNumber evidence="13">5.6.2.4</ecNumber>
    </recommendedName>
</protein>
<evidence type="ECO:0000256" key="7">
    <source>
        <dbReference type="ARBA" id="ARBA00022839"/>
    </source>
</evidence>
<evidence type="ECO:0000256" key="5">
    <source>
        <dbReference type="ARBA" id="ARBA00022801"/>
    </source>
</evidence>
<dbReference type="PANTHER" id="PTHR11070:SF2">
    <property type="entry name" value="ATP-DEPENDENT DNA HELICASE SRS2"/>
    <property type="match status" value="1"/>
</dbReference>
<keyword evidence="6 15" id="KW-0347">Helicase</keyword>
<dbReference type="EC" id="5.6.2.4" evidence="13"/>
<keyword evidence="4" id="KW-0227">DNA damage</keyword>
<dbReference type="InterPro" id="IPR027417">
    <property type="entry name" value="P-loop_NTPase"/>
</dbReference>
<keyword evidence="2" id="KW-0540">Nuclease</keyword>
<dbReference type="EMBL" id="LBPY01000003">
    <property type="protein sequence ID" value="KKP66734.1"/>
    <property type="molecule type" value="Genomic_DNA"/>
</dbReference>
<evidence type="ECO:0000256" key="10">
    <source>
        <dbReference type="ARBA" id="ARBA00023204"/>
    </source>
</evidence>
<dbReference type="SUPFAM" id="SSF52540">
    <property type="entry name" value="P-loop containing nucleoside triphosphate hydrolases"/>
    <property type="match status" value="1"/>
</dbReference>
<organism evidence="17 18">
    <name type="scientific">Candidatus Nomurabacteria bacterium GW2011_GWE1_35_16</name>
    <dbReference type="NCBI Taxonomy" id="1618761"/>
    <lineage>
        <taxon>Bacteria</taxon>
        <taxon>Candidatus Nomuraibacteriota</taxon>
    </lineage>
</organism>